<dbReference type="PANTHER" id="PTHR43585">
    <property type="entry name" value="FUMIPYRROLE BIOSYNTHESIS PROTEIN C"/>
    <property type="match status" value="1"/>
</dbReference>
<dbReference type="Proteomes" id="UP001501509">
    <property type="component" value="Unassembled WGS sequence"/>
</dbReference>
<keyword evidence="2 4" id="KW-0547">Nucleotide-binding</keyword>
<name>A0ABN3PUP8_9ACTN</name>
<accession>A0ABN3PUP8</accession>
<dbReference type="RefSeq" id="WP_344542799.1">
    <property type="nucleotide sequence ID" value="NZ_BAAATD010000005.1"/>
</dbReference>
<sequence length="426" mass="45830">MPRYLVINRFDDEFGEYHRFVPAKDHRLAYITLQHGLPILDTDGALDTVVVDDLTFETVLPVARRLTADLGPFDGVVGISERDVLTAARLRTALGIAGWTPEFVSAFRDKPRMKEIVGAAGLPVPRFQAVGEDTTAERVVADLGLPVILKPRDGAGSKGVVLARSVAGLAEALADARSSPAGPDGYECEEYVAGDIYHVDGIRRGGLFHFVSASVYVNTCLDFMDGMPLGSLLLDEGDGTRDRLIAFASRCLDALGLRDGPFHLEVFGRPDGELVFLEIGLRPGGAEVAFIHRDLFGIDLFGEAFRATLGLPPLTPREAFRPAAAGGWVSVPEPRPLPSRALSRTSMLGVVPEVYAEVIPDVGAVFDGTGGYDHIGGRFRLRGPDHATVRRGVLEVMARYELIAEPIGRAGCATWSRVPAHGPKGD</sequence>
<dbReference type="InterPro" id="IPR013815">
    <property type="entry name" value="ATP_grasp_subdomain_1"/>
</dbReference>
<evidence type="ECO:0000256" key="2">
    <source>
        <dbReference type="ARBA" id="ARBA00022741"/>
    </source>
</evidence>
<dbReference type="Gene3D" id="3.40.50.20">
    <property type="match status" value="1"/>
</dbReference>
<dbReference type="EMBL" id="BAAATD010000005">
    <property type="protein sequence ID" value="GAA2601656.1"/>
    <property type="molecule type" value="Genomic_DNA"/>
</dbReference>
<evidence type="ECO:0000259" key="5">
    <source>
        <dbReference type="PROSITE" id="PS50975"/>
    </source>
</evidence>
<evidence type="ECO:0000313" key="6">
    <source>
        <dbReference type="EMBL" id="GAA2601656.1"/>
    </source>
</evidence>
<dbReference type="InterPro" id="IPR052032">
    <property type="entry name" value="ATP-dep_AA_Ligase"/>
</dbReference>
<dbReference type="PANTHER" id="PTHR43585:SF2">
    <property type="entry name" value="ATP-GRASP ENZYME FSQD"/>
    <property type="match status" value="1"/>
</dbReference>
<dbReference type="Gene3D" id="3.30.470.20">
    <property type="entry name" value="ATP-grasp fold, B domain"/>
    <property type="match status" value="1"/>
</dbReference>
<feature type="domain" description="ATP-grasp" evidence="5">
    <location>
        <begin position="114"/>
        <end position="309"/>
    </location>
</feature>
<protein>
    <recommendedName>
        <fullName evidence="5">ATP-grasp domain-containing protein</fullName>
    </recommendedName>
</protein>
<keyword evidence="3 4" id="KW-0067">ATP-binding</keyword>
<evidence type="ECO:0000256" key="4">
    <source>
        <dbReference type="PROSITE-ProRule" id="PRU00409"/>
    </source>
</evidence>
<reference evidence="6 7" key="1">
    <citation type="journal article" date="2019" name="Int. J. Syst. Evol. Microbiol.">
        <title>The Global Catalogue of Microorganisms (GCM) 10K type strain sequencing project: providing services to taxonomists for standard genome sequencing and annotation.</title>
        <authorList>
            <consortium name="The Broad Institute Genomics Platform"/>
            <consortium name="The Broad Institute Genome Sequencing Center for Infectious Disease"/>
            <person name="Wu L."/>
            <person name="Ma J."/>
        </authorList>
    </citation>
    <scope>NUCLEOTIDE SEQUENCE [LARGE SCALE GENOMIC DNA]</scope>
    <source>
        <strain evidence="6 7">JCM 6833</strain>
    </source>
</reference>
<dbReference type="Gene3D" id="3.30.1490.20">
    <property type="entry name" value="ATP-grasp fold, A domain"/>
    <property type="match status" value="1"/>
</dbReference>
<proteinExistence type="predicted"/>
<comment type="caution">
    <text evidence="6">The sequence shown here is derived from an EMBL/GenBank/DDBJ whole genome shotgun (WGS) entry which is preliminary data.</text>
</comment>
<dbReference type="InterPro" id="IPR011761">
    <property type="entry name" value="ATP-grasp"/>
</dbReference>
<organism evidence="6 7">
    <name type="scientific">Actinomadura fulvescens</name>
    <dbReference type="NCBI Taxonomy" id="46160"/>
    <lineage>
        <taxon>Bacteria</taxon>
        <taxon>Bacillati</taxon>
        <taxon>Actinomycetota</taxon>
        <taxon>Actinomycetes</taxon>
        <taxon>Streptosporangiales</taxon>
        <taxon>Thermomonosporaceae</taxon>
        <taxon>Actinomadura</taxon>
    </lineage>
</organism>
<evidence type="ECO:0000256" key="3">
    <source>
        <dbReference type="ARBA" id="ARBA00022840"/>
    </source>
</evidence>
<keyword evidence="1" id="KW-0436">Ligase</keyword>
<evidence type="ECO:0000256" key="1">
    <source>
        <dbReference type="ARBA" id="ARBA00022598"/>
    </source>
</evidence>
<dbReference type="PROSITE" id="PS50975">
    <property type="entry name" value="ATP_GRASP"/>
    <property type="match status" value="1"/>
</dbReference>
<evidence type="ECO:0000313" key="7">
    <source>
        <dbReference type="Proteomes" id="UP001501509"/>
    </source>
</evidence>
<dbReference type="SUPFAM" id="SSF56059">
    <property type="entry name" value="Glutathione synthetase ATP-binding domain-like"/>
    <property type="match status" value="1"/>
</dbReference>
<keyword evidence="7" id="KW-1185">Reference proteome</keyword>
<gene>
    <name evidence="6" type="ORF">GCM10010411_39260</name>
</gene>